<gene>
    <name evidence="4" type="ORF">QBC35DRAFT_549105</name>
</gene>
<evidence type="ECO:0000313" key="4">
    <source>
        <dbReference type="EMBL" id="KAK4182185.1"/>
    </source>
</evidence>
<evidence type="ECO:0000256" key="1">
    <source>
        <dbReference type="SAM" id="MobiDB-lite"/>
    </source>
</evidence>
<evidence type="ECO:0000313" key="5">
    <source>
        <dbReference type="Proteomes" id="UP001302126"/>
    </source>
</evidence>
<feature type="transmembrane region" description="Helical" evidence="2">
    <location>
        <begin position="92"/>
        <end position="118"/>
    </location>
</feature>
<proteinExistence type="predicted"/>
<accession>A0AAN7ADN0</accession>
<feature type="region of interest" description="Disordered" evidence="1">
    <location>
        <begin position="132"/>
        <end position="153"/>
    </location>
</feature>
<feature type="compositionally biased region" description="Polar residues" evidence="1">
    <location>
        <begin position="133"/>
        <end position="147"/>
    </location>
</feature>
<organism evidence="4 5">
    <name type="scientific">Podospora australis</name>
    <dbReference type="NCBI Taxonomy" id="1536484"/>
    <lineage>
        <taxon>Eukaryota</taxon>
        <taxon>Fungi</taxon>
        <taxon>Dikarya</taxon>
        <taxon>Ascomycota</taxon>
        <taxon>Pezizomycotina</taxon>
        <taxon>Sordariomycetes</taxon>
        <taxon>Sordariomycetidae</taxon>
        <taxon>Sordariales</taxon>
        <taxon>Podosporaceae</taxon>
        <taxon>Podospora</taxon>
    </lineage>
</organism>
<reference evidence="4" key="1">
    <citation type="journal article" date="2023" name="Mol. Phylogenet. Evol.">
        <title>Genome-scale phylogeny and comparative genomics of the fungal order Sordariales.</title>
        <authorList>
            <person name="Hensen N."/>
            <person name="Bonometti L."/>
            <person name="Westerberg I."/>
            <person name="Brannstrom I.O."/>
            <person name="Guillou S."/>
            <person name="Cros-Aarteil S."/>
            <person name="Calhoun S."/>
            <person name="Haridas S."/>
            <person name="Kuo A."/>
            <person name="Mondo S."/>
            <person name="Pangilinan J."/>
            <person name="Riley R."/>
            <person name="LaButti K."/>
            <person name="Andreopoulos B."/>
            <person name="Lipzen A."/>
            <person name="Chen C."/>
            <person name="Yan M."/>
            <person name="Daum C."/>
            <person name="Ng V."/>
            <person name="Clum A."/>
            <person name="Steindorff A."/>
            <person name="Ohm R.A."/>
            <person name="Martin F."/>
            <person name="Silar P."/>
            <person name="Natvig D.O."/>
            <person name="Lalanne C."/>
            <person name="Gautier V."/>
            <person name="Ament-Velasquez S.L."/>
            <person name="Kruys A."/>
            <person name="Hutchinson M.I."/>
            <person name="Powell A.J."/>
            <person name="Barry K."/>
            <person name="Miller A.N."/>
            <person name="Grigoriev I.V."/>
            <person name="Debuchy R."/>
            <person name="Gladieux P."/>
            <person name="Hiltunen Thoren M."/>
            <person name="Johannesson H."/>
        </authorList>
    </citation>
    <scope>NUCLEOTIDE SEQUENCE</scope>
    <source>
        <strain evidence="4">PSN309</strain>
    </source>
</reference>
<keyword evidence="2" id="KW-0812">Transmembrane</keyword>
<keyword evidence="3" id="KW-0732">Signal</keyword>
<evidence type="ECO:0000256" key="3">
    <source>
        <dbReference type="SAM" id="SignalP"/>
    </source>
</evidence>
<keyword evidence="2" id="KW-0472">Membrane</keyword>
<feature type="chain" id="PRO_5043049269" evidence="3">
    <location>
        <begin position="25"/>
        <end position="153"/>
    </location>
</feature>
<feature type="signal peptide" evidence="3">
    <location>
        <begin position="1"/>
        <end position="24"/>
    </location>
</feature>
<keyword evidence="5" id="KW-1185">Reference proteome</keyword>
<reference evidence="4" key="2">
    <citation type="submission" date="2023-05" db="EMBL/GenBank/DDBJ databases">
        <authorList>
            <consortium name="Lawrence Berkeley National Laboratory"/>
            <person name="Steindorff A."/>
            <person name="Hensen N."/>
            <person name="Bonometti L."/>
            <person name="Westerberg I."/>
            <person name="Brannstrom I.O."/>
            <person name="Guillou S."/>
            <person name="Cros-Aarteil S."/>
            <person name="Calhoun S."/>
            <person name="Haridas S."/>
            <person name="Kuo A."/>
            <person name="Mondo S."/>
            <person name="Pangilinan J."/>
            <person name="Riley R."/>
            <person name="Labutti K."/>
            <person name="Andreopoulos B."/>
            <person name="Lipzen A."/>
            <person name="Chen C."/>
            <person name="Yanf M."/>
            <person name="Daum C."/>
            <person name="Ng V."/>
            <person name="Clum A."/>
            <person name="Ohm R."/>
            <person name="Martin F."/>
            <person name="Silar P."/>
            <person name="Natvig D."/>
            <person name="Lalanne C."/>
            <person name="Gautier V."/>
            <person name="Ament-Velasquez S.L."/>
            <person name="Kruys A."/>
            <person name="Hutchinson M.I."/>
            <person name="Powell A.J."/>
            <person name="Barry K."/>
            <person name="Miller A.N."/>
            <person name="Grigoriev I.V."/>
            <person name="Debuchy R."/>
            <person name="Gladieux P."/>
            <person name="Thoren M.H."/>
            <person name="Johannesson H."/>
        </authorList>
    </citation>
    <scope>NUCLEOTIDE SEQUENCE</scope>
    <source>
        <strain evidence="4">PSN309</strain>
    </source>
</reference>
<sequence>MRLHNLSSTSLVLTLALFAQTILGAALPVPVPAVPQLLPKSTEATSSFPPFDSIKSHSAPDAVDLLKSRQTALIPRRIQKRNVFQGPEAIKYGMIIGIASGIVIGLGCGAIAVFGCGWKGCLSKSSRREDTEQTLLPGQMNSSTQALTAKALQ</sequence>
<evidence type="ECO:0000256" key="2">
    <source>
        <dbReference type="SAM" id="Phobius"/>
    </source>
</evidence>
<keyword evidence="2" id="KW-1133">Transmembrane helix</keyword>
<comment type="caution">
    <text evidence="4">The sequence shown here is derived from an EMBL/GenBank/DDBJ whole genome shotgun (WGS) entry which is preliminary data.</text>
</comment>
<name>A0AAN7ADN0_9PEZI</name>
<dbReference type="EMBL" id="MU864721">
    <property type="protein sequence ID" value="KAK4182185.1"/>
    <property type="molecule type" value="Genomic_DNA"/>
</dbReference>
<dbReference type="Proteomes" id="UP001302126">
    <property type="component" value="Unassembled WGS sequence"/>
</dbReference>
<protein>
    <submittedName>
        <fullName evidence="4">Uncharacterized protein</fullName>
    </submittedName>
</protein>
<dbReference type="AlphaFoldDB" id="A0AAN7ADN0"/>